<sequence>MRNAISSTTHDNARTELFEKYMQRRYPPYPQLAVPIGESLRRKSKKSSSAKRVVAKVIATKTFNSRSEKREDDHDVATARAGPAPEHREGVNSLQQCEGRTIYNATTTSLGPFGEILDATLPNGEVDSTLMEIGTILKEERLRVAEWQALVYGQGTERWAYHGSTSPFVDRPFETSRPTPSTSTADHIRDPETMELPLEAMSEAQLEQTFHQYFKVDEHMSLTTSKTRDQRLAKYALHVKREYERAA</sequence>
<dbReference type="InParanoid" id="A0A0C3F5T6"/>
<accession>A0A0C3F5T6</accession>
<dbReference type="EMBL" id="KN833047">
    <property type="protein sequence ID" value="KIM75389.1"/>
    <property type="molecule type" value="Genomic_DNA"/>
</dbReference>
<reference evidence="3" key="2">
    <citation type="submission" date="2015-01" db="EMBL/GenBank/DDBJ databases">
        <title>Evolutionary Origins and Diversification of the Mycorrhizal Mutualists.</title>
        <authorList>
            <consortium name="DOE Joint Genome Institute"/>
            <consortium name="Mycorrhizal Genomics Consortium"/>
            <person name="Kohler A."/>
            <person name="Kuo A."/>
            <person name="Nagy L.G."/>
            <person name="Floudas D."/>
            <person name="Copeland A."/>
            <person name="Barry K.W."/>
            <person name="Cichocki N."/>
            <person name="Veneault-Fourrey C."/>
            <person name="LaButti K."/>
            <person name="Lindquist E.A."/>
            <person name="Lipzen A."/>
            <person name="Lundell T."/>
            <person name="Morin E."/>
            <person name="Murat C."/>
            <person name="Riley R."/>
            <person name="Ohm R."/>
            <person name="Sun H."/>
            <person name="Tunlid A."/>
            <person name="Henrissat B."/>
            <person name="Grigoriev I.V."/>
            <person name="Hibbett D.S."/>
            <person name="Martin F."/>
        </authorList>
    </citation>
    <scope>NUCLEOTIDE SEQUENCE [LARGE SCALE GENOMIC DNA]</scope>
    <source>
        <strain evidence="3">F 1598</strain>
    </source>
</reference>
<dbReference type="Proteomes" id="UP000054166">
    <property type="component" value="Unassembled WGS sequence"/>
</dbReference>
<name>A0A0C3F5T6_PILCF</name>
<gene>
    <name evidence="2" type="ORF">PILCRDRAFT_13643</name>
</gene>
<feature type="compositionally biased region" description="Polar residues" evidence="1">
    <location>
        <begin position="176"/>
        <end position="185"/>
    </location>
</feature>
<evidence type="ECO:0000256" key="1">
    <source>
        <dbReference type="SAM" id="MobiDB-lite"/>
    </source>
</evidence>
<feature type="region of interest" description="Disordered" evidence="1">
    <location>
        <begin position="64"/>
        <end position="95"/>
    </location>
</feature>
<feature type="region of interest" description="Disordered" evidence="1">
    <location>
        <begin position="170"/>
        <end position="190"/>
    </location>
</feature>
<dbReference type="AlphaFoldDB" id="A0A0C3F5T6"/>
<proteinExistence type="predicted"/>
<reference evidence="2 3" key="1">
    <citation type="submission" date="2014-04" db="EMBL/GenBank/DDBJ databases">
        <authorList>
            <consortium name="DOE Joint Genome Institute"/>
            <person name="Kuo A."/>
            <person name="Tarkka M."/>
            <person name="Buscot F."/>
            <person name="Kohler A."/>
            <person name="Nagy L.G."/>
            <person name="Floudas D."/>
            <person name="Copeland A."/>
            <person name="Barry K.W."/>
            <person name="Cichocki N."/>
            <person name="Veneault-Fourrey C."/>
            <person name="LaButti K."/>
            <person name="Lindquist E.A."/>
            <person name="Lipzen A."/>
            <person name="Lundell T."/>
            <person name="Morin E."/>
            <person name="Murat C."/>
            <person name="Sun H."/>
            <person name="Tunlid A."/>
            <person name="Henrissat B."/>
            <person name="Grigoriev I.V."/>
            <person name="Hibbett D.S."/>
            <person name="Martin F."/>
            <person name="Nordberg H.P."/>
            <person name="Cantor M.N."/>
            <person name="Hua S.X."/>
        </authorList>
    </citation>
    <scope>NUCLEOTIDE SEQUENCE [LARGE SCALE GENOMIC DNA]</scope>
    <source>
        <strain evidence="2 3">F 1598</strain>
    </source>
</reference>
<organism evidence="2 3">
    <name type="scientific">Piloderma croceum (strain F 1598)</name>
    <dbReference type="NCBI Taxonomy" id="765440"/>
    <lineage>
        <taxon>Eukaryota</taxon>
        <taxon>Fungi</taxon>
        <taxon>Dikarya</taxon>
        <taxon>Basidiomycota</taxon>
        <taxon>Agaricomycotina</taxon>
        <taxon>Agaricomycetes</taxon>
        <taxon>Agaricomycetidae</taxon>
        <taxon>Atheliales</taxon>
        <taxon>Atheliaceae</taxon>
        <taxon>Piloderma</taxon>
    </lineage>
</organism>
<dbReference type="HOGENOM" id="CLU_1124907_0_0_1"/>
<evidence type="ECO:0000313" key="3">
    <source>
        <dbReference type="Proteomes" id="UP000054166"/>
    </source>
</evidence>
<feature type="compositionally biased region" description="Basic and acidic residues" evidence="1">
    <location>
        <begin position="66"/>
        <end position="77"/>
    </location>
</feature>
<evidence type="ECO:0000313" key="2">
    <source>
        <dbReference type="EMBL" id="KIM75389.1"/>
    </source>
</evidence>
<protein>
    <submittedName>
        <fullName evidence="2">Uncharacterized protein</fullName>
    </submittedName>
</protein>
<keyword evidence="3" id="KW-1185">Reference proteome</keyword>